<gene>
    <name evidence="1" type="ORF">PYW08_011415</name>
</gene>
<comment type="caution">
    <text evidence="1">The sequence shown here is derived from an EMBL/GenBank/DDBJ whole genome shotgun (WGS) entry which is preliminary data.</text>
</comment>
<evidence type="ECO:0000313" key="1">
    <source>
        <dbReference type="EMBL" id="KAJ8707281.1"/>
    </source>
</evidence>
<sequence>MHLSAHIILDFGYSILNNTNTQFVMESNTMPPPKSSFVVVECQTAPNNGNKLVCVPKSWIQHEISEKKVAIAYPAEDETSIAKRINNNEPADGAWEHYIGELKYEAASYEKAVVGFLTNGENGKQIEEKSCKNDAAAIPKDSLKLRIVVPKLNLKPDKKYSLKKHLKKHTKNKIHKSKHRNEENKSLKKNKPDLKKDSRKHTSSNGIQSKETKEFSSHCQNNVEASQKSLESKIEDVIVGSLQETLKQLNNNNLNTDTSKNSLSGGLDFELDKEIDLSNLDLTPEDKRKLLTLDIDQRHTLGYIKAVLINIKTLYLKVIENKKILNSIVSKYKKVQPTTETNLQNGHVEEESEQSDDMETLRFDELDSDDVFENEKDLNERNDNSKINIKHENLLEEIDTKMQNDSDFETFIDDEESSLDSFPSSPKVVKHKKNYNKQNSTWTLKHPNPGKGLVPLGSRDSRVYVSAKALEEIKRTSDSLQMFTRLLFKEVFTAEALKTCSMTGKKPTGNGSNTNIIRPALNARARTVIINYSVSYGKQVGWKEIKLTSLVQSLRSFLQRSRGDRRRKRGKIIRE</sequence>
<evidence type="ECO:0000313" key="2">
    <source>
        <dbReference type="Proteomes" id="UP001231649"/>
    </source>
</evidence>
<proteinExistence type="predicted"/>
<protein>
    <submittedName>
        <fullName evidence="1">Uncharacterized protein</fullName>
    </submittedName>
</protein>
<organism evidence="1 2">
    <name type="scientific">Mythimna loreyi</name>
    <dbReference type="NCBI Taxonomy" id="667449"/>
    <lineage>
        <taxon>Eukaryota</taxon>
        <taxon>Metazoa</taxon>
        <taxon>Ecdysozoa</taxon>
        <taxon>Arthropoda</taxon>
        <taxon>Hexapoda</taxon>
        <taxon>Insecta</taxon>
        <taxon>Pterygota</taxon>
        <taxon>Neoptera</taxon>
        <taxon>Endopterygota</taxon>
        <taxon>Lepidoptera</taxon>
        <taxon>Glossata</taxon>
        <taxon>Ditrysia</taxon>
        <taxon>Noctuoidea</taxon>
        <taxon>Noctuidae</taxon>
        <taxon>Noctuinae</taxon>
        <taxon>Hadenini</taxon>
        <taxon>Mythimna</taxon>
    </lineage>
</organism>
<dbReference type="EMBL" id="CM056805">
    <property type="protein sequence ID" value="KAJ8707281.1"/>
    <property type="molecule type" value="Genomic_DNA"/>
</dbReference>
<reference evidence="1" key="1">
    <citation type="submission" date="2023-03" db="EMBL/GenBank/DDBJ databases">
        <title>Chromosome-level genomes of two armyworms, Mythimna separata and Mythimna loreyi, provide insights into the biosynthesis and reception of sex pheromones.</title>
        <authorList>
            <person name="Zhao H."/>
        </authorList>
    </citation>
    <scope>NUCLEOTIDE SEQUENCE</scope>
    <source>
        <strain evidence="1">BeijingLab</strain>
    </source>
</reference>
<keyword evidence="2" id="KW-1185">Reference proteome</keyword>
<dbReference type="Proteomes" id="UP001231649">
    <property type="component" value="Chromosome 29"/>
</dbReference>
<name>A0ACC2Q4J3_9NEOP</name>
<accession>A0ACC2Q4J3</accession>